<proteinExistence type="predicted"/>
<dbReference type="GO" id="GO:0016020">
    <property type="term" value="C:membrane"/>
    <property type="evidence" value="ECO:0007669"/>
    <property type="project" value="TreeGrafter"/>
</dbReference>
<dbReference type="InterPro" id="IPR042099">
    <property type="entry name" value="ANL_N_sf"/>
</dbReference>
<evidence type="ECO:0000313" key="6">
    <source>
        <dbReference type="Proteomes" id="UP000391834"/>
    </source>
</evidence>
<dbReference type="EMBL" id="BLAX01000001">
    <property type="protein sequence ID" value="GET32322.1"/>
    <property type="molecule type" value="Genomic_DNA"/>
</dbReference>
<accession>A0A5M4AWN6</accession>
<evidence type="ECO:0000259" key="4">
    <source>
        <dbReference type="Pfam" id="PF00501"/>
    </source>
</evidence>
<dbReference type="GO" id="GO:0005524">
    <property type="term" value="F:ATP binding"/>
    <property type="evidence" value="ECO:0007669"/>
    <property type="project" value="UniProtKB-KW"/>
</dbReference>
<dbReference type="InterPro" id="IPR045851">
    <property type="entry name" value="AMP-bd_C_sf"/>
</dbReference>
<dbReference type="SUPFAM" id="SSF56801">
    <property type="entry name" value="Acetyl-CoA synthetase-like"/>
    <property type="match status" value="1"/>
</dbReference>
<dbReference type="PROSITE" id="PS00455">
    <property type="entry name" value="AMP_BINDING"/>
    <property type="match status" value="1"/>
</dbReference>
<evidence type="ECO:0000256" key="1">
    <source>
        <dbReference type="ARBA" id="ARBA00022741"/>
    </source>
</evidence>
<dbReference type="InterPro" id="IPR000873">
    <property type="entry name" value="AMP-dep_synth/lig_dom"/>
</dbReference>
<name>A0A5M4AWN6_9BACT</name>
<dbReference type="Gene3D" id="3.40.50.12780">
    <property type="entry name" value="N-terminal domain of ligase-like"/>
    <property type="match status" value="1"/>
</dbReference>
<keyword evidence="6" id="KW-1185">Reference proteome</keyword>
<organism evidence="5 6">
    <name type="scientific">Prolixibacter bellariivorans</name>
    <dbReference type="NCBI Taxonomy" id="314319"/>
    <lineage>
        <taxon>Bacteria</taxon>
        <taxon>Pseudomonadati</taxon>
        <taxon>Bacteroidota</taxon>
        <taxon>Bacteroidia</taxon>
        <taxon>Marinilabiliales</taxon>
        <taxon>Prolixibacteraceae</taxon>
        <taxon>Prolixibacter</taxon>
    </lineage>
</organism>
<dbReference type="PANTHER" id="PTHR43272:SF33">
    <property type="entry name" value="AMP-BINDING DOMAIN-CONTAINING PROTEIN-RELATED"/>
    <property type="match status" value="1"/>
</dbReference>
<gene>
    <name evidence="5" type="ORF">PbJCM13498_11850</name>
</gene>
<dbReference type="PANTHER" id="PTHR43272">
    <property type="entry name" value="LONG-CHAIN-FATTY-ACID--COA LIGASE"/>
    <property type="match status" value="1"/>
</dbReference>
<evidence type="ECO:0000256" key="3">
    <source>
        <dbReference type="ARBA" id="ARBA00024484"/>
    </source>
</evidence>
<dbReference type="InterPro" id="IPR020845">
    <property type="entry name" value="AMP-binding_CS"/>
</dbReference>
<dbReference type="AlphaFoldDB" id="A0A5M4AWN6"/>
<keyword evidence="1" id="KW-0547">Nucleotide-binding</keyword>
<dbReference type="GO" id="GO:0004467">
    <property type="term" value="F:long-chain fatty acid-CoA ligase activity"/>
    <property type="evidence" value="ECO:0007669"/>
    <property type="project" value="UniProtKB-EC"/>
</dbReference>
<protein>
    <submittedName>
        <fullName evidence="5">AMP-binding protein</fullName>
    </submittedName>
</protein>
<comment type="caution">
    <text evidence="5">The sequence shown here is derived from an EMBL/GenBank/DDBJ whole genome shotgun (WGS) entry which is preliminary data.</text>
</comment>
<dbReference type="Proteomes" id="UP000391834">
    <property type="component" value="Unassembled WGS sequence"/>
</dbReference>
<evidence type="ECO:0000256" key="2">
    <source>
        <dbReference type="ARBA" id="ARBA00022840"/>
    </source>
</evidence>
<dbReference type="OrthoDB" id="9803968at2"/>
<reference evidence="5 6" key="1">
    <citation type="submission" date="2019-10" db="EMBL/GenBank/DDBJ databases">
        <title>Prolixibacter strains distinguished by the presence of nitrate reductase genes were adept at nitrate-dependent anaerobic corrosion of metallic iron and carbon steel.</title>
        <authorList>
            <person name="Iino T."/>
            <person name="Shono N."/>
            <person name="Ito K."/>
            <person name="Nakamura R."/>
            <person name="Sueoka K."/>
            <person name="Harayama S."/>
            <person name="Ohkuma M."/>
        </authorList>
    </citation>
    <scope>NUCLEOTIDE SEQUENCE [LARGE SCALE GENOMIC DNA]</scope>
    <source>
        <strain evidence="5 6">JCM 13498</strain>
    </source>
</reference>
<evidence type="ECO:0000313" key="5">
    <source>
        <dbReference type="EMBL" id="GET32322.1"/>
    </source>
</evidence>
<dbReference type="Gene3D" id="3.30.300.30">
    <property type="match status" value="1"/>
</dbReference>
<dbReference type="RefSeq" id="WP_025863201.1">
    <property type="nucleotide sequence ID" value="NZ_BLAX01000001.1"/>
</dbReference>
<feature type="domain" description="AMP-dependent synthetase/ligase" evidence="4">
    <location>
        <begin position="16"/>
        <end position="404"/>
    </location>
</feature>
<sequence length="554" mass="62281">MRKLNKLTIPEMLRSSFAEFKDKESLVFAGEEHRTYAELETEVRKVAGLLRQLGLKEGDKIGILSSNMPNWGIAFFAVSMIGAVAVPVLPDFSPAEIENIFKHSETRALFVSENLYNKVEEFESIELSSVILMETFGVISKGTSRDQILSVPSALSDEYYLTDSVDIDEDALASIIYTSGTTGKSKGVMLTHRNLVWNARQSYTIQPILTTDRFVSLLPLSHTFENTLGLLLPIMYGASVHYLKKPPTARVLLPVLQEVKPTLMLSVPLIIEKIYKQQILPKFRKNGFIRALYRIPVIRRKLNAIAGKKLMETFGGELVFFGIGGAKLDRQVEIFLREAKFPYAIGYGLTETSPLLAGIGASGTRLQGIGPVLEGVELKLENPDPKTGEGEILAKGPNVMKGYFKEPELTREVLSEDGWFRTGDLGVFDRNGYLYMKGRIKNMILGASGENIYPEEIESVINNFRSVVESLVVQRKGKLVALVHLNIEEIEEKYHLMRDQAEQYVNEKVDETLKELQAYVNSRVSKFAQVQLVLVQPTPFERTPTQKIKRFLYS</sequence>
<keyword evidence="2" id="KW-0067">ATP-binding</keyword>
<dbReference type="Pfam" id="PF00501">
    <property type="entry name" value="AMP-binding"/>
    <property type="match status" value="1"/>
</dbReference>
<comment type="catalytic activity">
    <reaction evidence="3">
        <text>a long-chain fatty acid + ATP + CoA = a long-chain fatty acyl-CoA + AMP + diphosphate</text>
        <dbReference type="Rhea" id="RHEA:15421"/>
        <dbReference type="ChEBI" id="CHEBI:30616"/>
        <dbReference type="ChEBI" id="CHEBI:33019"/>
        <dbReference type="ChEBI" id="CHEBI:57287"/>
        <dbReference type="ChEBI" id="CHEBI:57560"/>
        <dbReference type="ChEBI" id="CHEBI:83139"/>
        <dbReference type="ChEBI" id="CHEBI:456215"/>
        <dbReference type="EC" id="6.2.1.3"/>
    </reaction>
    <physiologicalReaction direction="left-to-right" evidence="3">
        <dbReference type="Rhea" id="RHEA:15422"/>
    </physiologicalReaction>
</comment>